<accession>A0A8X8AU86</accession>
<organism evidence="3 4">
    <name type="scientific">Brassica carinata</name>
    <name type="common">Ethiopian mustard</name>
    <name type="synonym">Abyssinian cabbage</name>
    <dbReference type="NCBI Taxonomy" id="52824"/>
    <lineage>
        <taxon>Eukaryota</taxon>
        <taxon>Viridiplantae</taxon>
        <taxon>Streptophyta</taxon>
        <taxon>Embryophyta</taxon>
        <taxon>Tracheophyta</taxon>
        <taxon>Spermatophyta</taxon>
        <taxon>Magnoliopsida</taxon>
        <taxon>eudicotyledons</taxon>
        <taxon>Gunneridae</taxon>
        <taxon>Pentapetalae</taxon>
        <taxon>rosids</taxon>
        <taxon>malvids</taxon>
        <taxon>Brassicales</taxon>
        <taxon>Brassicaceae</taxon>
        <taxon>Brassiceae</taxon>
        <taxon>Brassica</taxon>
    </lineage>
</organism>
<evidence type="ECO:0000313" key="4">
    <source>
        <dbReference type="Proteomes" id="UP000886595"/>
    </source>
</evidence>
<keyword evidence="2" id="KW-0812">Transmembrane</keyword>
<keyword evidence="2" id="KW-1133">Transmembrane helix</keyword>
<evidence type="ECO:0000256" key="1">
    <source>
        <dbReference type="SAM" id="MobiDB-lite"/>
    </source>
</evidence>
<comment type="caution">
    <text evidence="3">The sequence shown here is derived from an EMBL/GenBank/DDBJ whole genome shotgun (WGS) entry which is preliminary data.</text>
</comment>
<proteinExistence type="predicted"/>
<protein>
    <submittedName>
        <fullName evidence="3">Uncharacterized protein</fullName>
    </submittedName>
</protein>
<dbReference type="Proteomes" id="UP000886595">
    <property type="component" value="Unassembled WGS sequence"/>
</dbReference>
<sequence>MGQDYSYTQPSESADYGLGDSDDSGYSTTEHAIMMDQAELQATSIVYPPQPEVDFGFPKECYCGGEPLLATSYSRNDPGRRIVDGLAKKRTRFGNGYELVLALLVGVVVIISVIVAARGC</sequence>
<keyword evidence="2" id="KW-0472">Membrane</keyword>
<feature type="transmembrane region" description="Helical" evidence="2">
    <location>
        <begin position="96"/>
        <end position="117"/>
    </location>
</feature>
<feature type="compositionally biased region" description="Low complexity" evidence="1">
    <location>
        <begin position="13"/>
        <end position="25"/>
    </location>
</feature>
<keyword evidence="4" id="KW-1185">Reference proteome</keyword>
<dbReference type="AlphaFoldDB" id="A0A8X8AU86"/>
<gene>
    <name evidence="3" type="ORF">Bca52824_024212</name>
</gene>
<feature type="region of interest" description="Disordered" evidence="1">
    <location>
        <begin position="1"/>
        <end position="25"/>
    </location>
</feature>
<feature type="compositionally biased region" description="Polar residues" evidence="1">
    <location>
        <begin position="1"/>
        <end position="12"/>
    </location>
</feature>
<evidence type="ECO:0000256" key="2">
    <source>
        <dbReference type="SAM" id="Phobius"/>
    </source>
</evidence>
<name>A0A8X8AU86_BRACI</name>
<dbReference type="EMBL" id="JAAMPC010000005">
    <property type="protein sequence ID" value="KAG2312655.1"/>
    <property type="molecule type" value="Genomic_DNA"/>
</dbReference>
<evidence type="ECO:0000313" key="3">
    <source>
        <dbReference type="EMBL" id="KAG2312655.1"/>
    </source>
</evidence>
<reference evidence="3 4" key="1">
    <citation type="submission" date="2020-02" db="EMBL/GenBank/DDBJ databases">
        <authorList>
            <person name="Ma Q."/>
            <person name="Huang Y."/>
            <person name="Song X."/>
            <person name="Pei D."/>
        </authorList>
    </citation>
    <scope>NUCLEOTIDE SEQUENCE [LARGE SCALE GENOMIC DNA]</scope>
    <source>
        <strain evidence="3">Sxm20200214</strain>
        <tissue evidence="3">Leaf</tissue>
    </source>
</reference>